<dbReference type="CDD" id="cd07987">
    <property type="entry name" value="LPLAT_MGAT-like"/>
    <property type="match status" value="1"/>
</dbReference>
<evidence type="ECO:0000256" key="5">
    <source>
        <dbReference type="ARBA" id="ARBA00022516"/>
    </source>
</evidence>
<dbReference type="PANTHER" id="PTHR12317">
    <property type="entry name" value="DIACYLGLYCEROL O-ACYLTRANSFERASE"/>
    <property type="match status" value="1"/>
</dbReference>
<organism evidence="15 16">
    <name type="scientific">Chloropicon roscoffensis</name>
    <dbReference type="NCBI Taxonomy" id="1461544"/>
    <lineage>
        <taxon>Eukaryota</taxon>
        <taxon>Viridiplantae</taxon>
        <taxon>Chlorophyta</taxon>
        <taxon>Chloropicophyceae</taxon>
        <taxon>Chloropicales</taxon>
        <taxon>Chloropicaceae</taxon>
        <taxon>Chloropicon</taxon>
    </lineage>
</organism>
<evidence type="ECO:0000256" key="12">
    <source>
        <dbReference type="ARBA" id="ARBA00023136"/>
    </source>
</evidence>
<gene>
    <name evidence="15" type="ORF">HKI87_17g85660</name>
</gene>
<evidence type="ECO:0000256" key="10">
    <source>
        <dbReference type="ARBA" id="ARBA00022989"/>
    </source>
</evidence>
<proteinExistence type="inferred from homology"/>
<dbReference type="GO" id="GO:0004144">
    <property type="term" value="F:diacylglycerol O-acyltransferase activity"/>
    <property type="evidence" value="ECO:0007669"/>
    <property type="project" value="TreeGrafter"/>
</dbReference>
<evidence type="ECO:0000313" key="16">
    <source>
        <dbReference type="Proteomes" id="UP001472866"/>
    </source>
</evidence>
<feature type="transmembrane region" description="Helical" evidence="14">
    <location>
        <begin position="116"/>
        <end position="135"/>
    </location>
</feature>
<evidence type="ECO:0000256" key="1">
    <source>
        <dbReference type="ARBA" id="ARBA00004477"/>
    </source>
</evidence>
<name>A0AAX4PN48_9CHLO</name>
<dbReference type="PANTHER" id="PTHR12317:SF0">
    <property type="entry name" value="ACYLTRANSFERASE"/>
    <property type="match status" value="1"/>
</dbReference>
<evidence type="ECO:0000256" key="4">
    <source>
        <dbReference type="ARBA" id="ARBA00005420"/>
    </source>
</evidence>
<evidence type="ECO:0000256" key="13">
    <source>
        <dbReference type="ARBA" id="ARBA00023315"/>
    </source>
</evidence>
<keyword evidence="12 14" id="KW-0472">Membrane</keyword>
<dbReference type="GO" id="GO:0006071">
    <property type="term" value="P:glycerol metabolic process"/>
    <property type="evidence" value="ECO:0007669"/>
    <property type="project" value="UniProtKB-KW"/>
</dbReference>
<dbReference type="EC" id="2.3.1.-" evidence="14"/>
<evidence type="ECO:0000256" key="3">
    <source>
        <dbReference type="ARBA" id="ARBA00005189"/>
    </source>
</evidence>
<evidence type="ECO:0000313" key="15">
    <source>
        <dbReference type="EMBL" id="WZN66994.1"/>
    </source>
</evidence>
<keyword evidence="5" id="KW-0444">Lipid biosynthesis</keyword>
<dbReference type="GO" id="GO:0019432">
    <property type="term" value="P:triglyceride biosynthetic process"/>
    <property type="evidence" value="ECO:0007669"/>
    <property type="project" value="TreeGrafter"/>
</dbReference>
<comment type="pathway">
    <text evidence="2">Glycerolipid metabolism; triacylglycerol biosynthesis.</text>
</comment>
<feature type="transmembrane region" description="Helical" evidence="14">
    <location>
        <begin position="12"/>
        <end position="32"/>
    </location>
</feature>
<dbReference type="GO" id="GO:0005789">
    <property type="term" value="C:endoplasmic reticulum membrane"/>
    <property type="evidence" value="ECO:0007669"/>
    <property type="project" value="UniProtKB-SubCell"/>
</dbReference>
<evidence type="ECO:0000256" key="11">
    <source>
        <dbReference type="ARBA" id="ARBA00023098"/>
    </source>
</evidence>
<evidence type="ECO:0000256" key="8">
    <source>
        <dbReference type="ARBA" id="ARBA00022798"/>
    </source>
</evidence>
<sequence>MGAKPEGKETPLTAALDAIAVTILCIFLLPLLASYASVTATLAVTHNAWFVLCPYLLHPWHPSEGPQDRDQAIEAFWVSAWMFYNLVVIPGGLAVLILITFLPLVFLGSLGPLATLLHRLWLTAAASYCVWAYLIDDSVNRGGVASPTLRRLGLWSRIASYFDMKILVEGEEGEGPRGGHGSRIFCYHPHGIIFWGVIAGFASWHWKEVRLQSRTLQSCDVRLGTISFNNLVPVFREVNKNIGSFTVSWNSCLRALERGLNILIIPGGARESMDAFPGTMNVRIRSRRGFVRLALARGASLVPVLSFGESDMYNLLKMKPGSLAFRVQRVYQSLFGFTVPLFWGKTLWGMPTVMPLRRPIRVVIGKPIQVERFEGDLRSEEGRKAVEALHAKYVSKLHELYEGHKHLWAHKGGSFRVL</sequence>
<dbReference type="Proteomes" id="UP001472866">
    <property type="component" value="Chromosome 17"/>
</dbReference>
<keyword evidence="8" id="KW-0319">Glycerol metabolism</keyword>
<keyword evidence="10 14" id="KW-1133">Transmembrane helix</keyword>
<evidence type="ECO:0000256" key="2">
    <source>
        <dbReference type="ARBA" id="ARBA00004771"/>
    </source>
</evidence>
<comment type="pathway">
    <text evidence="3">Lipid metabolism.</text>
</comment>
<dbReference type="SUPFAM" id="SSF69593">
    <property type="entry name" value="Glycerol-3-phosphate (1)-acyltransferase"/>
    <property type="match status" value="1"/>
</dbReference>
<keyword evidence="16" id="KW-1185">Reference proteome</keyword>
<reference evidence="15 16" key="1">
    <citation type="submission" date="2024-03" db="EMBL/GenBank/DDBJ databases">
        <title>Complete genome sequence of the green alga Chloropicon roscoffensis RCC1871.</title>
        <authorList>
            <person name="Lemieux C."/>
            <person name="Pombert J.-F."/>
            <person name="Otis C."/>
            <person name="Turmel M."/>
        </authorList>
    </citation>
    <scope>NUCLEOTIDE SEQUENCE [LARGE SCALE GENOMIC DNA]</scope>
    <source>
        <strain evidence="15 16">RCC1871</strain>
    </source>
</reference>
<dbReference type="EMBL" id="CP151517">
    <property type="protein sequence ID" value="WZN66994.1"/>
    <property type="molecule type" value="Genomic_DNA"/>
</dbReference>
<evidence type="ECO:0000256" key="6">
    <source>
        <dbReference type="ARBA" id="ARBA00022679"/>
    </source>
</evidence>
<keyword evidence="6 14" id="KW-0808">Transferase</keyword>
<comment type="similarity">
    <text evidence="4 14">Belongs to the diacylglycerol acyltransferase family.</text>
</comment>
<keyword evidence="7 14" id="KW-0812">Transmembrane</keyword>
<dbReference type="InterPro" id="IPR007130">
    <property type="entry name" value="DAGAT"/>
</dbReference>
<protein>
    <recommendedName>
        <fullName evidence="14">Acyltransferase</fullName>
        <ecNumber evidence="14">2.3.1.-</ecNumber>
    </recommendedName>
</protein>
<feature type="transmembrane region" description="Helical" evidence="14">
    <location>
        <begin position="78"/>
        <end position="104"/>
    </location>
</feature>
<evidence type="ECO:0000256" key="14">
    <source>
        <dbReference type="RuleBase" id="RU367023"/>
    </source>
</evidence>
<dbReference type="AlphaFoldDB" id="A0AAX4PN48"/>
<evidence type="ECO:0000256" key="7">
    <source>
        <dbReference type="ARBA" id="ARBA00022692"/>
    </source>
</evidence>
<evidence type="ECO:0000256" key="9">
    <source>
        <dbReference type="ARBA" id="ARBA00022824"/>
    </source>
</evidence>
<comment type="subcellular location">
    <subcellularLocation>
        <location evidence="1 14">Endoplasmic reticulum membrane</location>
        <topology evidence="1 14">Multi-pass membrane protein</topology>
    </subcellularLocation>
</comment>
<keyword evidence="13 15" id="KW-0012">Acyltransferase</keyword>
<accession>A0AAX4PN48</accession>
<keyword evidence="11" id="KW-0443">Lipid metabolism</keyword>
<dbReference type="Pfam" id="PF03982">
    <property type="entry name" value="DAGAT"/>
    <property type="match status" value="1"/>
</dbReference>
<keyword evidence="9 14" id="KW-0256">Endoplasmic reticulum</keyword>